<feature type="domain" description="Endonuclease/exonuclease/phosphatase" evidence="1">
    <location>
        <begin position="2"/>
        <end position="98"/>
    </location>
</feature>
<evidence type="ECO:0000313" key="4">
    <source>
        <dbReference type="Proteomes" id="UP000499080"/>
    </source>
</evidence>
<dbReference type="InterPro" id="IPR005135">
    <property type="entry name" value="Endo/exonuclease/phosphatase"/>
</dbReference>
<dbReference type="Gene3D" id="3.60.10.10">
    <property type="entry name" value="Endonuclease/exonuclease/phosphatase"/>
    <property type="match status" value="1"/>
</dbReference>
<feature type="non-terminal residue" evidence="3">
    <location>
        <position position="1"/>
    </location>
</feature>
<gene>
    <name evidence="3" type="ORF">AVEN_114035_1</name>
    <name evidence="2" type="ORF">AVEN_46820_1</name>
</gene>
<dbReference type="PANTHER" id="PTHR19446">
    <property type="entry name" value="REVERSE TRANSCRIPTASES"/>
    <property type="match status" value="1"/>
</dbReference>
<organism evidence="3 4">
    <name type="scientific">Araneus ventricosus</name>
    <name type="common">Orbweaver spider</name>
    <name type="synonym">Epeira ventricosa</name>
    <dbReference type="NCBI Taxonomy" id="182803"/>
    <lineage>
        <taxon>Eukaryota</taxon>
        <taxon>Metazoa</taxon>
        <taxon>Ecdysozoa</taxon>
        <taxon>Arthropoda</taxon>
        <taxon>Chelicerata</taxon>
        <taxon>Arachnida</taxon>
        <taxon>Araneae</taxon>
        <taxon>Araneomorphae</taxon>
        <taxon>Entelegynae</taxon>
        <taxon>Araneoidea</taxon>
        <taxon>Araneidae</taxon>
        <taxon>Araneus</taxon>
    </lineage>
</organism>
<dbReference type="EMBL" id="BGPR01063221">
    <property type="protein sequence ID" value="GBO38480.1"/>
    <property type="molecule type" value="Genomic_DNA"/>
</dbReference>
<sequence length="419" mass="48537">KINQVFSNTPTNRLVWATDANSKSETWYSPSSDSRGTKLTEFISCHNLFVINEDCGPTFCGTQGSSYNDVTVVGTDLLEDVSFWHLPNYESLSDHKAIEFEILLKPVYSATDNRIPLFNLKYANWKLFYDTSKLMLSRICDLIGSCEDPESLHHLADELVSIIQNSCKVSIPIKKQGKHKVPRWTTELNCMRKRVNAARRRFQRCKNVIIKEICRSKYQELKNKYSLKLLDAKINSWKYFLGEINVNNVWKKVYTFGIKQSFQKRVEVSGIVLPCGTVTNSLEETIDEVLYNFFPEDCESDDKDCHKQIRHDSLFNSTAANYPPFTLHEIDAVVCKLKLKKSPGPDSVPNEVVKKLHQMYPHLLLKVFNSRLRLKTFPRCWKRARIILIPKSNDVRFPRLDNLRIVFYHPWASVLKSSL</sequence>
<dbReference type="Pfam" id="PF14529">
    <property type="entry name" value="Exo_endo_phos_2"/>
    <property type="match status" value="1"/>
</dbReference>
<dbReference type="SUPFAM" id="SSF56219">
    <property type="entry name" value="DNase I-like"/>
    <property type="match status" value="1"/>
</dbReference>
<dbReference type="OrthoDB" id="6436235at2759"/>
<dbReference type="InterPro" id="IPR036691">
    <property type="entry name" value="Endo/exonu/phosph_ase_sf"/>
</dbReference>
<name>A0A4Y2WPW7_ARAVE</name>
<dbReference type="EMBL" id="BGPR01063220">
    <property type="protein sequence ID" value="GBO38475.1"/>
    <property type="molecule type" value="Genomic_DNA"/>
</dbReference>
<dbReference type="GO" id="GO:0003824">
    <property type="term" value="F:catalytic activity"/>
    <property type="evidence" value="ECO:0007669"/>
    <property type="project" value="InterPro"/>
</dbReference>
<evidence type="ECO:0000313" key="3">
    <source>
        <dbReference type="EMBL" id="GBO38480.1"/>
    </source>
</evidence>
<dbReference type="AlphaFoldDB" id="A0A4Y2WPW7"/>
<dbReference type="Proteomes" id="UP000499080">
    <property type="component" value="Unassembled WGS sequence"/>
</dbReference>
<evidence type="ECO:0000313" key="2">
    <source>
        <dbReference type="EMBL" id="GBO38475.1"/>
    </source>
</evidence>
<proteinExistence type="predicted"/>
<evidence type="ECO:0000259" key="1">
    <source>
        <dbReference type="Pfam" id="PF14529"/>
    </source>
</evidence>
<keyword evidence="4" id="KW-1185">Reference proteome</keyword>
<accession>A0A4Y2WPW7</accession>
<comment type="caution">
    <text evidence="3">The sequence shown here is derived from an EMBL/GenBank/DDBJ whole genome shotgun (WGS) entry which is preliminary data.</text>
</comment>
<reference evidence="3 4" key="1">
    <citation type="journal article" date="2019" name="Sci. Rep.">
        <title>Orb-weaving spider Araneus ventricosus genome elucidates the spidroin gene catalogue.</title>
        <authorList>
            <person name="Kono N."/>
            <person name="Nakamura H."/>
            <person name="Ohtoshi R."/>
            <person name="Moran D.A.P."/>
            <person name="Shinohara A."/>
            <person name="Yoshida Y."/>
            <person name="Fujiwara M."/>
            <person name="Mori M."/>
            <person name="Tomita M."/>
            <person name="Arakawa K."/>
        </authorList>
    </citation>
    <scope>NUCLEOTIDE SEQUENCE [LARGE SCALE GENOMIC DNA]</scope>
</reference>
<protein>
    <recommendedName>
        <fullName evidence="1">Endonuclease/exonuclease/phosphatase domain-containing protein</fullName>
    </recommendedName>
</protein>